<dbReference type="Gene3D" id="3.20.20.30">
    <property type="entry name" value="Luciferase-like domain"/>
    <property type="match status" value="1"/>
</dbReference>
<dbReference type="Proteomes" id="UP000199074">
    <property type="component" value="Unassembled WGS sequence"/>
</dbReference>
<dbReference type="RefSeq" id="WP_092419496.1">
    <property type="nucleotide sequence ID" value="NZ_FPCK01000001.1"/>
</dbReference>
<dbReference type="InterPro" id="IPR036661">
    <property type="entry name" value="Luciferase-like_sf"/>
</dbReference>
<keyword evidence="1 6" id="KW-0285">Flavoprotein</keyword>
<evidence type="ECO:0000256" key="4">
    <source>
        <dbReference type="ARBA" id="ARBA00023033"/>
    </source>
</evidence>
<dbReference type="InterPro" id="IPR051260">
    <property type="entry name" value="Diverse_substr_monoxygenases"/>
</dbReference>
<organism evidence="8 9">
    <name type="scientific">Devosia crocina</name>
    <dbReference type="NCBI Taxonomy" id="429728"/>
    <lineage>
        <taxon>Bacteria</taxon>
        <taxon>Pseudomonadati</taxon>
        <taxon>Pseudomonadota</taxon>
        <taxon>Alphaproteobacteria</taxon>
        <taxon>Hyphomicrobiales</taxon>
        <taxon>Devosiaceae</taxon>
        <taxon>Devosia</taxon>
    </lineage>
</organism>
<dbReference type="GO" id="GO:0004497">
    <property type="term" value="F:monooxygenase activity"/>
    <property type="evidence" value="ECO:0007669"/>
    <property type="project" value="UniProtKB-KW"/>
</dbReference>
<keyword evidence="4 8" id="KW-0503">Monooxygenase</keyword>
<feature type="binding site" evidence="6">
    <location>
        <position position="95"/>
    </location>
    <ligand>
        <name>FMN</name>
        <dbReference type="ChEBI" id="CHEBI:58210"/>
    </ligand>
</feature>
<dbReference type="InterPro" id="IPR011251">
    <property type="entry name" value="Luciferase-like_dom"/>
</dbReference>
<evidence type="ECO:0000256" key="1">
    <source>
        <dbReference type="ARBA" id="ARBA00022630"/>
    </source>
</evidence>
<dbReference type="PANTHER" id="PTHR30011">
    <property type="entry name" value="ALKANESULFONATE MONOOXYGENASE-RELATED"/>
    <property type="match status" value="1"/>
</dbReference>
<proteinExistence type="inferred from homology"/>
<evidence type="ECO:0000256" key="3">
    <source>
        <dbReference type="ARBA" id="ARBA00023002"/>
    </source>
</evidence>
<dbReference type="GO" id="GO:0016705">
    <property type="term" value="F:oxidoreductase activity, acting on paired donors, with incorporation or reduction of molecular oxygen"/>
    <property type="evidence" value="ECO:0007669"/>
    <property type="project" value="InterPro"/>
</dbReference>
<comment type="similarity">
    <text evidence="5">Belongs to the NtaA/SnaA/DszA monooxygenase family.</text>
</comment>
<evidence type="ECO:0000313" key="8">
    <source>
        <dbReference type="EMBL" id="SFV26820.1"/>
    </source>
</evidence>
<keyword evidence="9" id="KW-1185">Reference proteome</keyword>
<accession>A0A1I7MWP9</accession>
<dbReference type="OrthoDB" id="9779442at2"/>
<evidence type="ECO:0000256" key="6">
    <source>
        <dbReference type="PIRSR" id="PIRSR000337-1"/>
    </source>
</evidence>
<protein>
    <submittedName>
        <fullName evidence="8">FMN-dependent oxidoreductase, nitrilotriacetate monooxygenase family</fullName>
    </submittedName>
</protein>
<evidence type="ECO:0000259" key="7">
    <source>
        <dbReference type="Pfam" id="PF00296"/>
    </source>
</evidence>
<keyword evidence="3" id="KW-0560">Oxidoreductase</keyword>
<feature type="domain" description="Luciferase-like" evidence="7">
    <location>
        <begin position="34"/>
        <end position="322"/>
    </location>
</feature>
<dbReference type="SUPFAM" id="SSF51679">
    <property type="entry name" value="Bacterial luciferase-like"/>
    <property type="match status" value="1"/>
</dbReference>
<dbReference type="CDD" id="cd01095">
    <property type="entry name" value="Nitrilotriacetate_monoxgenase"/>
    <property type="match status" value="1"/>
</dbReference>
<gene>
    <name evidence="8" type="ORF">SAMN05216456_0122</name>
</gene>
<keyword evidence="2 6" id="KW-0288">FMN</keyword>
<evidence type="ECO:0000256" key="2">
    <source>
        <dbReference type="ARBA" id="ARBA00022643"/>
    </source>
</evidence>
<dbReference type="EMBL" id="FPCK01000001">
    <property type="protein sequence ID" value="SFV26820.1"/>
    <property type="molecule type" value="Genomic_DNA"/>
</dbReference>
<dbReference type="STRING" id="429728.SAMN05216456_0122"/>
<reference evidence="8 9" key="1">
    <citation type="submission" date="2016-10" db="EMBL/GenBank/DDBJ databases">
        <authorList>
            <person name="de Groot N.N."/>
        </authorList>
    </citation>
    <scope>NUCLEOTIDE SEQUENCE [LARGE SCALE GENOMIC DNA]</scope>
    <source>
        <strain evidence="8 9">IPL20</strain>
    </source>
</reference>
<feature type="binding site" evidence="6">
    <location>
        <position position="149"/>
    </location>
    <ligand>
        <name>FMN</name>
        <dbReference type="ChEBI" id="CHEBI:58210"/>
    </ligand>
</feature>
<evidence type="ECO:0000313" key="9">
    <source>
        <dbReference type="Proteomes" id="UP000199074"/>
    </source>
</evidence>
<name>A0A1I7MWP9_9HYPH</name>
<evidence type="ECO:0000256" key="5">
    <source>
        <dbReference type="ARBA" id="ARBA00033748"/>
    </source>
</evidence>
<dbReference type="PANTHER" id="PTHR30011:SF16">
    <property type="entry name" value="C2H2 FINGER DOMAIN TRANSCRIPTION FACTOR (EUROFUNG)-RELATED"/>
    <property type="match status" value="1"/>
</dbReference>
<dbReference type="PIRSF" id="PIRSF000337">
    <property type="entry name" value="NTA_MOA"/>
    <property type="match status" value="1"/>
</dbReference>
<dbReference type="InterPro" id="IPR016215">
    <property type="entry name" value="NTA_MOA"/>
</dbReference>
<feature type="binding site" evidence="6">
    <location>
        <position position="220"/>
    </location>
    <ligand>
        <name>FMN</name>
        <dbReference type="ChEBI" id="CHEBI:58210"/>
    </ligand>
</feature>
<dbReference type="Pfam" id="PF00296">
    <property type="entry name" value="Bac_luciferase"/>
    <property type="match status" value="1"/>
</dbReference>
<dbReference type="NCBIfam" id="TIGR03860">
    <property type="entry name" value="FMN_nitrolo"/>
    <property type="match status" value="1"/>
</dbReference>
<dbReference type="AlphaFoldDB" id="A0A1I7MWP9"/>
<feature type="binding site" evidence="6">
    <location>
        <position position="145"/>
    </location>
    <ligand>
        <name>FMN</name>
        <dbReference type="ChEBI" id="CHEBI:58210"/>
    </ligand>
</feature>
<feature type="binding site" evidence="6">
    <location>
        <position position="58"/>
    </location>
    <ligand>
        <name>FMN</name>
        <dbReference type="ChEBI" id="CHEBI:58210"/>
    </ligand>
</feature>
<sequence>MRNTRRMGLNAVIFGLGSHEAGWRMPESDAFASTAIDYWIDIARRAEKGGFDALFLGDVLALQQSADRHLSDAMDPLVILSALASVTSRIGLIGTASTSFDHPFHLARRFASLDHITKGRAGWNIVTSSNTLEANNFGLDDIPDHADRYARAADVTKAAIALWNSWESGARIADKQSGRYFDPAKVQPVNHHGHFVRSRGPLNVPRSPQGRPILAQAGASEAGRDFAARYADMVFTVQSDLVDAQAFYQDMKARALQHGRAPESLLIYPGIVPIAAPTQQQAEERLGQMNSFMVIEHVLAKLSEFLGTDLAQADLDAPLPNTIADDASQNQSSQSRVAVLVNIARRDHLTLRQLLMRLSSGRGHLLAVGTGADIAATMQLWFDNGAADGFNVMAPVMPDDLQSFVDLVVPALVDQELFAVDHQPTLRQRLRLR</sequence>